<dbReference type="PANTHER" id="PTHR46797:SF1">
    <property type="entry name" value="METHYLPHOSPHONATE SYNTHASE"/>
    <property type="match status" value="1"/>
</dbReference>
<dbReference type="InterPro" id="IPR010982">
    <property type="entry name" value="Lambda_DNA-bd_dom_sf"/>
</dbReference>
<keyword evidence="4" id="KW-1185">Reference proteome</keyword>
<comment type="caution">
    <text evidence="3">The sequence shown here is derived from an EMBL/GenBank/DDBJ whole genome shotgun (WGS) entry which is preliminary data.</text>
</comment>
<name>A0A364REL7_9BACT</name>
<protein>
    <submittedName>
        <fullName evidence="3">XRE family transcriptional regulator</fullName>
    </submittedName>
</protein>
<dbReference type="AlphaFoldDB" id="A0A364REL7"/>
<evidence type="ECO:0000313" key="4">
    <source>
        <dbReference type="Proteomes" id="UP000251692"/>
    </source>
</evidence>
<keyword evidence="1" id="KW-0238">DNA-binding</keyword>
<dbReference type="SUPFAM" id="SSF47413">
    <property type="entry name" value="lambda repressor-like DNA-binding domains"/>
    <property type="match status" value="1"/>
</dbReference>
<dbReference type="Pfam" id="PF01381">
    <property type="entry name" value="HTH_3"/>
    <property type="match status" value="1"/>
</dbReference>
<reference evidence="3 4" key="1">
    <citation type="submission" date="2018-06" db="EMBL/GenBank/DDBJ databases">
        <authorList>
            <person name="Liu Z.-W."/>
        </authorList>
    </citation>
    <scope>NUCLEOTIDE SEQUENCE [LARGE SCALE GENOMIC DNA]</scope>
    <source>
        <strain evidence="3 4">2b14</strain>
    </source>
</reference>
<dbReference type="EMBL" id="QMDV01000002">
    <property type="protein sequence ID" value="RAU82707.1"/>
    <property type="molecule type" value="Genomic_DNA"/>
</dbReference>
<evidence type="ECO:0000256" key="1">
    <source>
        <dbReference type="ARBA" id="ARBA00023125"/>
    </source>
</evidence>
<dbReference type="GO" id="GO:0003700">
    <property type="term" value="F:DNA-binding transcription factor activity"/>
    <property type="evidence" value="ECO:0007669"/>
    <property type="project" value="TreeGrafter"/>
</dbReference>
<dbReference type="InterPro" id="IPR001387">
    <property type="entry name" value="Cro/C1-type_HTH"/>
</dbReference>
<feature type="domain" description="HTH cro/C1-type" evidence="2">
    <location>
        <begin position="16"/>
        <end position="70"/>
    </location>
</feature>
<reference evidence="3 4" key="2">
    <citation type="submission" date="2018-07" db="EMBL/GenBank/DDBJ databases">
        <title>Pontibacter sp. 2b14 genomic sequence and assembly.</title>
        <authorList>
            <person name="Du Z.-J."/>
        </authorList>
    </citation>
    <scope>NUCLEOTIDE SEQUENCE [LARGE SCALE GENOMIC DNA]</scope>
    <source>
        <strain evidence="3 4">2b14</strain>
    </source>
</reference>
<dbReference type="CDD" id="cd00093">
    <property type="entry name" value="HTH_XRE"/>
    <property type="match status" value="1"/>
</dbReference>
<dbReference type="Proteomes" id="UP000251692">
    <property type="component" value="Unassembled WGS sequence"/>
</dbReference>
<dbReference type="Gene3D" id="1.10.260.40">
    <property type="entry name" value="lambda repressor-like DNA-binding domains"/>
    <property type="match status" value="1"/>
</dbReference>
<organism evidence="3 4">
    <name type="scientific">Pontibacter arcticus</name>
    <dbReference type="NCBI Taxonomy" id="2080288"/>
    <lineage>
        <taxon>Bacteria</taxon>
        <taxon>Pseudomonadati</taxon>
        <taxon>Bacteroidota</taxon>
        <taxon>Cytophagia</taxon>
        <taxon>Cytophagales</taxon>
        <taxon>Hymenobacteraceae</taxon>
        <taxon>Pontibacter</taxon>
    </lineage>
</organism>
<dbReference type="RefSeq" id="WP_112304858.1">
    <property type="nucleotide sequence ID" value="NZ_QMDV01000002.1"/>
</dbReference>
<dbReference type="PANTHER" id="PTHR46797">
    <property type="entry name" value="HTH-TYPE TRANSCRIPTIONAL REGULATOR"/>
    <property type="match status" value="1"/>
</dbReference>
<sequence>MRLQEEVIRLIFGLKVKQLRADKGISLTDLAATTNISISYLNEIEKGKKHPKPSKAATIADALGVSYDYLVSLKLNKRLQPVGELLQSNILSELPLEHFGLDMSRVLDLFATAPAKLSAFVNTLLEISRAFDLRVEQFYFSALRSYQELHDNYFDDIEVEAEKFLEKYQLDPDQTLTYAQLTAVLEQEFGITVADTIFASCPELAPLRSVFVPGPQPCLQLNPVLTEQQRAFAVAREIGFQFLQLQPRPYTSTWVKVGSFEEVLNNFKASYFAGALLLNRDRLVQDISLLFAQPTWQPQLLLQLMEKHNTSPETFLQRLTSLLPKFFNINQLFFLRFHKSPSQDNFQLTKELHLAGLHNPHGSFLQEHYCRRWISLTLFADVEMQLQSGASSPMVGLQRSSYINSTNEYLVLALAQPAETAHGTISIGLLINENLRHKIRFLDDPGILKRLVNETCERCPALDCLERAAPPLILEKQVWQERVTGILEDLAAKQV</sequence>
<dbReference type="SMART" id="SM00530">
    <property type="entry name" value="HTH_XRE"/>
    <property type="match status" value="1"/>
</dbReference>
<dbReference type="GO" id="GO:0003677">
    <property type="term" value="F:DNA binding"/>
    <property type="evidence" value="ECO:0007669"/>
    <property type="project" value="UniProtKB-KW"/>
</dbReference>
<gene>
    <name evidence="3" type="ORF">DP923_05465</name>
</gene>
<proteinExistence type="predicted"/>
<evidence type="ECO:0000259" key="2">
    <source>
        <dbReference type="PROSITE" id="PS50943"/>
    </source>
</evidence>
<dbReference type="OrthoDB" id="833147at2"/>
<dbReference type="PROSITE" id="PS50943">
    <property type="entry name" value="HTH_CROC1"/>
    <property type="match status" value="1"/>
</dbReference>
<dbReference type="GO" id="GO:0005829">
    <property type="term" value="C:cytosol"/>
    <property type="evidence" value="ECO:0007669"/>
    <property type="project" value="TreeGrafter"/>
</dbReference>
<accession>A0A364REL7</accession>
<evidence type="ECO:0000313" key="3">
    <source>
        <dbReference type="EMBL" id="RAU82707.1"/>
    </source>
</evidence>
<dbReference type="InterPro" id="IPR050807">
    <property type="entry name" value="TransReg_Diox_bact_type"/>
</dbReference>